<reference evidence="2 3" key="1">
    <citation type="journal article" date="2014" name="PLoS Genet.">
        <title>Phylogenetically driven sequencing of extremely halophilic archaea reveals strategies for static and dynamic osmo-response.</title>
        <authorList>
            <person name="Becker E.A."/>
            <person name="Seitzer P.M."/>
            <person name="Tritt A."/>
            <person name="Larsen D."/>
            <person name="Krusor M."/>
            <person name="Yao A.I."/>
            <person name="Wu D."/>
            <person name="Madern D."/>
            <person name="Eisen J.A."/>
            <person name="Darling A.E."/>
            <person name="Facciotti M.T."/>
        </authorList>
    </citation>
    <scope>NUCLEOTIDE SEQUENCE [LARGE SCALE GENOMIC DNA]</scope>
    <source>
        <strain evidence="2 3">DSM 1137</strain>
    </source>
</reference>
<organism evidence="2 3">
    <name type="scientific">Halorubrum saccharovorum DSM 1137</name>
    <dbReference type="NCBI Taxonomy" id="1227484"/>
    <lineage>
        <taxon>Archaea</taxon>
        <taxon>Methanobacteriati</taxon>
        <taxon>Methanobacteriota</taxon>
        <taxon>Stenosarchaea group</taxon>
        <taxon>Halobacteria</taxon>
        <taxon>Halobacteriales</taxon>
        <taxon>Haloferacaceae</taxon>
        <taxon>Halorubrum</taxon>
    </lineage>
</organism>
<dbReference type="OrthoDB" id="10138at2157"/>
<comment type="caution">
    <text evidence="2">The sequence shown here is derived from an EMBL/GenBank/DDBJ whole genome shotgun (WGS) entry which is preliminary data.</text>
</comment>
<dbReference type="PATRIC" id="fig|1227484.4.peg.2864"/>
<dbReference type="InterPro" id="IPR036052">
    <property type="entry name" value="TrpB-like_PALP_sf"/>
</dbReference>
<keyword evidence="3" id="KW-1185">Reference proteome</keyword>
<dbReference type="InterPro" id="IPR001926">
    <property type="entry name" value="TrpB-like_PALP"/>
</dbReference>
<dbReference type="Gene3D" id="3.40.50.1100">
    <property type="match status" value="2"/>
</dbReference>
<dbReference type="Pfam" id="PF00291">
    <property type="entry name" value="PALP"/>
    <property type="match status" value="1"/>
</dbReference>
<dbReference type="EMBL" id="AOJE01000069">
    <property type="protein sequence ID" value="ELZ36547.1"/>
    <property type="molecule type" value="Genomic_DNA"/>
</dbReference>
<dbReference type="STRING" id="1227484.C471_14550"/>
<dbReference type="Proteomes" id="UP000011514">
    <property type="component" value="Unassembled WGS sequence"/>
</dbReference>
<evidence type="ECO:0000259" key="1">
    <source>
        <dbReference type="Pfam" id="PF00291"/>
    </source>
</evidence>
<feature type="domain" description="Tryptophan synthase beta chain-like PALP" evidence="1">
    <location>
        <begin position="9"/>
        <end position="318"/>
    </location>
</feature>
<proteinExistence type="predicted"/>
<dbReference type="SUPFAM" id="SSF53686">
    <property type="entry name" value="Tryptophan synthase beta subunit-like PLP-dependent enzymes"/>
    <property type="match status" value="1"/>
</dbReference>
<evidence type="ECO:0000313" key="3">
    <source>
        <dbReference type="Proteomes" id="UP000011514"/>
    </source>
</evidence>
<protein>
    <submittedName>
        <fullName evidence="2">Pyridoxal-5'-phosphate-dependent protein subunit beta</fullName>
    </submittedName>
</protein>
<dbReference type="eggNOG" id="arCOG01430">
    <property type="taxonomic scope" value="Archaea"/>
</dbReference>
<dbReference type="PANTHER" id="PTHR10314">
    <property type="entry name" value="CYSTATHIONINE BETA-SYNTHASE"/>
    <property type="match status" value="1"/>
</dbReference>
<dbReference type="RefSeq" id="WP_004050196.1">
    <property type="nucleotide sequence ID" value="NZ_AOJE01000069.1"/>
</dbReference>
<name>M0DPE5_9EURY</name>
<dbReference type="AlphaFoldDB" id="M0DPE5"/>
<accession>M0DPE5</accession>
<dbReference type="InterPro" id="IPR050214">
    <property type="entry name" value="Cys_Synth/Cystath_Beta-Synth"/>
</dbReference>
<evidence type="ECO:0000313" key="2">
    <source>
        <dbReference type="EMBL" id="ELZ36547.1"/>
    </source>
</evidence>
<sequence length="337" mass="36315">MSNAADPDAVGETPLVELAVDVDPTVYGKAEWFNQPTLPHGGGSIKTRIAKAMVDAARASPEPLDGRTLVEASSGNTGAAVARFGRRYGLDVEIVLPDDAGAGKIAAIEDAGAETTFVDDERGYDAYVERCRETVRSDPDRYRYLDQYENPANPGVHAGTTGVEIWRQTDGAVTHFVAGAGTGGTLVGVSRALADRGVDVYGFEPATDEHDIAGLKHMHSQGHYVPGTFEPRAVETVSFVSTDTAYRYVRRLYRAHEDRRLRIVDPGQWDRSFVRDHLRVDGDFLVGPSSGACLAKVDRLAELGVLGADDVVVVPLPDRGDRYSERDLRGSGATDDA</sequence>
<gene>
    <name evidence="2" type="ORF">C471_14550</name>
</gene>